<evidence type="ECO:0000313" key="2">
    <source>
        <dbReference type="Proteomes" id="UP001139981"/>
    </source>
</evidence>
<keyword evidence="1" id="KW-0240">DNA-directed RNA polymerase</keyword>
<keyword evidence="1" id="KW-0548">Nucleotidyltransferase</keyword>
<dbReference type="EMBL" id="JANBVB010000380">
    <property type="protein sequence ID" value="KAJ2894674.1"/>
    <property type="molecule type" value="Genomic_DNA"/>
</dbReference>
<comment type="caution">
    <text evidence="1">The sequence shown here is derived from an EMBL/GenBank/DDBJ whole genome shotgun (WGS) entry which is preliminary data.</text>
</comment>
<protein>
    <submittedName>
        <fullName evidence="1">DNA-directed RNA polymerase</fullName>
        <ecNumber evidence="1">2.7.7.6</ecNumber>
    </submittedName>
</protein>
<sequence>MSQLMLRALRSHARVASGLIFRPSARMALLRTPVTSTIHTRCLSRHAWLQKPVHAEAEQPNHVLDEDSTLFASASKDLISMRDMREDTELVHYMQTGKTLAEQLSIMQACLLNGDVERAQRILIGLYRLYPETMKEAADVSVHNEIIGGLLACKPQPLTTEALLWYDQMERHYHIKPNTNTFAILISGFVK</sequence>
<name>A0ACC1M4A6_9FUNG</name>
<evidence type="ECO:0000313" key="1">
    <source>
        <dbReference type="EMBL" id="KAJ2894674.1"/>
    </source>
</evidence>
<keyword evidence="1" id="KW-0808">Transferase</keyword>
<reference evidence="1" key="1">
    <citation type="submission" date="2022-07" db="EMBL/GenBank/DDBJ databases">
        <title>Phylogenomic reconstructions and comparative analyses of Kickxellomycotina fungi.</title>
        <authorList>
            <person name="Reynolds N.K."/>
            <person name="Stajich J.E."/>
            <person name="Barry K."/>
            <person name="Grigoriev I.V."/>
            <person name="Crous P."/>
            <person name="Smith M.E."/>
        </authorList>
    </citation>
    <scope>NUCLEOTIDE SEQUENCE</scope>
    <source>
        <strain evidence="1">CBS 190363</strain>
    </source>
</reference>
<keyword evidence="1" id="KW-0804">Transcription</keyword>
<dbReference type="EC" id="2.7.7.6" evidence="1"/>
<proteinExistence type="predicted"/>
<dbReference type="Proteomes" id="UP001139981">
    <property type="component" value="Unassembled WGS sequence"/>
</dbReference>
<keyword evidence="2" id="KW-1185">Reference proteome</keyword>
<accession>A0ACC1M4A6</accession>
<organism evidence="1 2">
    <name type="scientific">Coemansia aciculifera</name>
    <dbReference type="NCBI Taxonomy" id="417176"/>
    <lineage>
        <taxon>Eukaryota</taxon>
        <taxon>Fungi</taxon>
        <taxon>Fungi incertae sedis</taxon>
        <taxon>Zoopagomycota</taxon>
        <taxon>Kickxellomycotina</taxon>
        <taxon>Kickxellomycetes</taxon>
        <taxon>Kickxellales</taxon>
        <taxon>Kickxellaceae</taxon>
        <taxon>Coemansia</taxon>
    </lineage>
</organism>
<gene>
    <name evidence="1" type="primary">RPO41_2</name>
    <name evidence="1" type="ORF">IWW38_002504</name>
</gene>